<evidence type="ECO:0000256" key="1">
    <source>
        <dbReference type="SAM" id="SignalP"/>
    </source>
</evidence>
<dbReference type="AlphaFoldDB" id="A0AAE3T9B5"/>
<evidence type="ECO:0000313" key="3">
    <source>
        <dbReference type="Proteomes" id="UP001220964"/>
    </source>
</evidence>
<organism evidence="2 3">
    <name type="scientific">Psychromarinibacter sediminicola</name>
    <dbReference type="NCBI Taxonomy" id="3033385"/>
    <lineage>
        <taxon>Bacteria</taxon>
        <taxon>Pseudomonadati</taxon>
        <taxon>Pseudomonadota</taxon>
        <taxon>Alphaproteobacteria</taxon>
        <taxon>Rhodobacterales</taxon>
        <taxon>Paracoccaceae</taxon>
        <taxon>Psychromarinibacter</taxon>
    </lineage>
</organism>
<proteinExistence type="predicted"/>
<dbReference type="EMBL" id="JARGYC010000039">
    <property type="protein sequence ID" value="MDF0602002.1"/>
    <property type="molecule type" value="Genomic_DNA"/>
</dbReference>
<dbReference type="PANTHER" id="PTHR42941:SF1">
    <property type="entry name" value="SLL1037 PROTEIN"/>
    <property type="match status" value="1"/>
</dbReference>
<gene>
    <name evidence="2" type="ORF">P1J78_14755</name>
</gene>
<keyword evidence="1" id="KW-0732">Signal</keyword>
<dbReference type="SUPFAM" id="SSF53850">
    <property type="entry name" value="Periplasmic binding protein-like II"/>
    <property type="match status" value="1"/>
</dbReference>
<sequence>MFKTVRYAALAAAAFLTATGAQAQGRVTIGTNPQGSLYYTVGGGIAAALQEALQRQVTVQPYAGSTVYLPLVAAGEVTVGINSSLDTGAVSRGDYEGTEPQPDLRMLARLWPLRVALVTRANDGMTEVADLEGKRVVTEFAALKSVSIVNQTILRAGGLEVDDVEGVTVSSLAPGMDALTEGNLDATGIAVGIPLTAQAHASIPGGIRYLDITGENATTEYVNSIYPGTYMLEIQPTERMPEVTEPFTTIGYDVFMTVSADLPDEQVTEILTALYEAFPQLREDYPPIRGGSRDDFAKPTNTVPFHPAAKAFFEEKGMWTEANEERDMAVAE</sequence>
<dbReference type="Pfam" id="PF16868">
    <property type="entry name" value="NMT1_3"/>
    <property type="match status" value="1"/>
</dbReference>
<feature type="signal peptide" evidence="1">
    <location>
        <begin position="1"/>
        <end position="23"/>
    </location>
</feature>
<dbReference type="NCBIfam" id="TIGR02122">
    <property type="entry name" value="TRAP_TAXI"/>
    <property type="match status" value="1"/>
</dbReference>
<name>A0AAE3T9B5_9RHOB</name>
<accession>A0AAE3T9B5</accession>
<reference evidence="2" key="1">
    <citation type="submission" date="2023-03" db="EMBL/GenBank/DDBJ databases">
        <title>Multiphase analysis and comparison of six strains from genera Psychromarinibacter, Lutimaribacter, and Maritimibacter, including a novel species: Psychromarinibacter sediminicola sp. nov.</title>
        <authorList>
            <person name="Wang Y.-H."/>
            <person name="Ye M.-Q."/>
            <person name="Du Z.-J."/>
        </authorList>
    </citation>
    <scope>NUCLEOTIDE SEQUENCE</scope>
    <source>
        <strain evidence="2">C21-152</strain>
    </source>
</reference>
<protein>
    <submittedName>
        <fullName evidence="2">TAXI family TRAP transporter solute-binding subunit</fullName>
    </submittedName>
</protein>
<comment type="caution">
    <text evidence="2">The sequence shown here is derived from an EMBL/GenBank/DDBJ whole genome shotgun (WGS) entry which is preliminary data.</text>
</comment>
<dbReference type="Gene3D" id="3.40.190.10">
    <property type="entry name" value="Periplasmic binding protein-like II"/>
    <property type="match status" value="2"/>
</dbReference>
<dbReference type="Proteomes" id="UP001220964">
    <property type="component" value="Unassembled WGS sequence"/>
</dbReference>
<feature type="chain" id="PRO_5042211622" evidence="1">
    <location>
        <begin position="24"/>
        <end position="332"/>
    </location>
</feature>
<dbReference type="InterPro" id="IPR011852">
    <property type="entry name" value="TRAP_TAXI"/>
</dbReference>
<evidence type="ECO:0000313" key="2">
    <source>
        <dbReference type="EMBL" id="MDF0602002.1"/>
    </source>
</evidence>
<keyword evidence="3" id="KW-1185">Reference proteome</keyword>
<dbReference type="PANTHER" id="PTHR42941">
    <property type="entry name" value="SLL1037 PROTEIN"/>
    <property type="match status" value="1"/>
</dbReference>
<dbReference type="RefSeq" id="WP_275568139.1">
    <property type="nucleotide sequence ID" value="NZ_JARGYC010000039.1"/>
</dbReference>